<protein>
    <submittedName>
        <fullName evidence="9">Uncharacterized protein KIAA2013 homolog</fullName>
    </submittedName>
</protein>
<keyword evidence="2 7" id="KW-0812">Transmembrane</keyword>
<reference evidence="9" key="1">
    <citation type="submission" date="2025-08" db="UniProtKB">
        <authorList>
            <consortium name="RefSeq"/>
        </authorList>
    </citation>
    <scope>IDENTIFICATION</scope>
    <source>
        <strain evidence="9">USDA-PBARC FA_bdor</strain>
        <tissue evidence="9">Whole organism</tissue>
    </source>
</reference>
<evidence type="ECO:0000256" key="5">
    <source>
        <dbReference type="ARBA" id="ARBA00023136"/>
    </source>
</evidence>
<dbReference type="PANTHER" id="PTHR31386:SF2">
    <property type="entry name" value="SIMILAR TO RIKEN CDNA 2510039O18"/>
    <property type="match status" value="1"/>
</dbReference>
<name>A0A9R1T4H1_9HYME</name>
<keyword evidence="4 7" id="KW-1133">Transmembrane helix</keyword>
<comment type="subcellular location">
    <subcellularLocation>
        <location evidence="1">Membrane</location>
        <topology evidence="1">Single-pass type I membrane protein</topology>
    </subcellularLocation>
</comment>
<evidence type="ECO:0000313" key="8">
    <source>
        <dbReference type="Proteomes" id="UP000694866"/>
    </source>
</evidence>
<keyword evidence="3" id="KW-0732">Signal</keyword>
<evidence type="ECO:0000256" key="2">
    <source>
        <dbReference type="ARBA" id="ARBA00022692"/>
    </source>
</evidence>
<accession>A0A9R1T4H1</accession>
<evidence type="ECO:0000313" key="9">
    <source>
        <dbReference type="RefSeq" id="XP_011302650.1"/>
    </source>
</evidence>
<evidence type="ECO:0000256" key="4">
    <source>
        <dbReference type="ARBA" id="ARBA00022989"/>
    </source>
</evidence>
<organism evidence="8 9">
    <name type="scientific">Fopius arisanus</name>
    <dbReference type="NCBI Taxonomy" id="64838"/>
    <lineage>
        <taxon>Eukaryota</taxon>
        <taxon>Metazoa</taxon>
        <taxon>Ecdysozoa</taxon>
        <taxon>Arthropoda</taxon>
        <taxon>Hexapoda</taxon>
        <taxon>Insecta</taxon>
        <taxon>Pterygota</taxon>
        <taxon>Neoptera</taxon>
        <taxon>Endopterygota</taxon>
        <taxon>Hymenoptera</taxon>
        <taxon>Apocrita</taxon>
        <taxon>Ichneumonoidea</taxon>
        <taxon>Braconidae</taxon>
        <taxon>Opiinae</taxon>
        <taxon>Fopius</taxon>
    </lineage>
</organism>
<dbReference type="Pfam" id="PF10222">
    <property type="entry name" value="DUF2152"/>
    <property type="match status" value="1"/>
</dbReference>
<keyword evidence="5 7" id="KW-0472">Membrane</keyword>
<keyword evidence="6" id="KW-0325">Glycoprotein</keyword>
<evidence type="ECO:0000256" key="7">
    <source>
        <dbReference type="SAM" id="Phobius"/>
    </source>
</evidence>
<evidence type="ECO:0000256" key="1">
    <source>
        <dbReference type="ARBA" id="ARBA00004479"/>
    </source>
</evidence>
<evidence type="ECO:0000256" key="3">
    <source>
        <dbReference type="ARBA" id="ARBA00022729"/>
    </source>
</evidence>
<dbReference type="KEGG" id="fas:105266307"/>
<dbReference type="GO" id="GO:0016020">
    <property type="term" value="C:membrane"/>
    <property type="evidence" value="ECO:0007669"/>
    <property type="project" value="UniProtKB-SubCell"/>
</dbReference>
<dbReference type="GeneID" id="105266307"/>
<dbReference type="RefSeq" id="XP_011302650.1">
    <property type="nucleotide sequence ID" value="XM_011304348.1"/>
</dbReference>
<evidence type="ECO:0000256" key="6">
    <source>
        <dbReference type="ARBA" id="ARBA00023180"/>
    </source>
</evidence>
<dbReference type="OrthoDB" id="10017443at2759"/>
<gene>
    <name evidence="9" type="primary">LOC105266307</name>
</gene>
<feature type="transmembrane region" description="Helical" evidence="7">
    <location>
        <begin position="568"/>
        <end position="589"/>
    </location>
</feature>
<sequence length="606" mass="69269">MRTGGMFDVREFGKRVRRFLDGNYSYRKILVFLIVMGGFILYFGQPFAHWLFSGSREPVEAFEDECLRERLSNFNDDVSNSDATILNDPADEGDHNYLPYVGNGVFGVQVSPVGRLYVRQGRTLSLFAHWDPLVSVPLPDDTPHREATVMHFTQGIVYKYQCLRSGYHIDTQYYAHRIFDGILVEDITIFNPSTITQEVPLRLNTMPHWTDDETKNVNIQVDGKNHAYVITSGYVPLPDSNQIIVISILYKTPQKNVVVKPRSSTKIEFFTSISYSEPQISRRYVAEREITQRKAIEAMKKALNMQQEGLKDDHMNTWKHYWHTGFSISKSKAKGALNGHKINSTIYYVLSQVPKGILNVEKSVSNNEGCYRGHHTLDAPKLWRDTSTIDGVNSIVKAWLITLEKQGCHHLLTGGPTAVEQAIVLSLGGFRFSNQHLEFNIDPQYLHRDYLFRRISYGNATHVNISVTVNEDNRAILGVALDRSDSDYYACDAACLDSPVPLSQTYTNFPVKLTQPLTAILYITSDHQHMQDLRNALHVHAVDEAPAHDHHVMALHKHGHQLGGLPTFFWVSICFLIVVFHMFLCKLIFTEYCDHQDRQRGRYMKP</sequence>
<keyword evidence="8" id="KW-1185">Reference proteome</keyword>
<dbReference type="PANTHER" id="PTHR31386">
    <property type="entry name" value="UNCHARACTERIZED PROTEIN KIAA2013"/>
    <property type="match status" value="1"/>
</dbReference>
<proteinExistence type="predicted"/>
<dbReference type="AlphaFoldDB" id="A0A9R1T4H1"/>
<feature type="transmembrane region" description="Helical" evidence="7">
    <location>
        <begin position="29"/>
        <end position="52"/>
    </location>
</feature>
<dbReference type="InterPro" id="IPR018795">
    <property type="entry name" value="K2013-like"/>
</dbReference>
<dbReference type="Proteomes" id="UP000694866">
    <property type="component" value="Unplaced"/>
</dbReference>